<feature type="domain" description="Helicase ATP-binding" evidence="3">
    <location>
        <begin position="35"/>
        <end position="214"/>
    </location>
</feature>
<dbReference type="AlphaFoldDB" id="A0A516PTS0"/>
<dbReference type="GO" id="GO:0016887">
    <property type="term" value="F:ATP hydrolysis activity"/>
    <property type="evidence" value="ECO:0007669"/>
    <property type="project" value="TreeGrafter"/>
</dbReference>
<dbReference type="Pfam" id="PF00271">
    <property type="entry name" value="Helicase_C"/>
    <property type="match status" value="1"/>
</dbReference>
<dbReference type="GO" id="GO:0003677">
    <property type="term" value="F:DNA binding"/>
    <property type="evidence" value="ECO:0007669"/>
    <property type="project" value="TreeGrafter"/>
</dbReference>
<dbReference type="RefSeq" id="WP_143984542.1">
    <property type="nucleotide sequence ID" value="NZ_CP041692.1"/>
</dbReference>
<dbReference type="PROSITE" id="PS51194">
    <property type="entry name" value="HELICASE_CTER"/>
    <property type="match status" value="1"/>
</dbReference>
<gene>
    <name evidence="5" type="ORF">FOE78_00235</name>
</gene>
<proteinExistence type="predicted"/>
<dbReference type="EMBL" id="CP041692">
    <property type="protein sequence ID" value="QDP94553.1"/>
    <property type="molecule type" value="Genomic_DNA"/>
</dbReference>
<dbReference type="Proteomes" id="UP000319263">
    <property type="component" value="Chromosome"/>
</dbReference>
<keyword evidence="5" id="KW-0347">Helicase</keyword>
<dbReference type="Gene3D" id="3.40.50.300">
    <property type="entry name" value="P-loop containing nucleotide triphosphate hydrolases"/>
    <property type="match status" value="2"/>
</dbReference>
<dbReference type="PANTHER" id="PTHR47962">
    <property type="entry name" value="ATP-DEPENDENT HELICASE LHR-RELATED-RELATED"/>
    <property type="match status" value="1"/>
</dbReference>
<organism evidence="5 6">
    <name type="scientific">Microlunatus elymi</name>
    <dbReference type="NCBI Taxonomy" id="2596828"/>
    <lineage>
        <taxon>Bacteria</taxon>
        <taxon>Bacillati</taxon>
        <taxon>Actinomycetota</taxon>
        <taxon>Actinomycetes</taxon>
        <taxon>Propionibacteriales</taxon>
        <taxon>Propionibacteriaceae</taxon>
        <taxon>Microlunatus</taxon>
    </lineage>
</organism>
<evidence type="ECO:0000256" key="2">
    <source>
        <dbReference type="ARBA" id="ARBA00022840"/>
    </source>
</evidence>
<keyword evidence="1" id="KW-0547">Nucleotide-binding</keyword>
<dbReference type="InterPro" id="IPR014001">
    <property type="entry name" value="Helicase_ATP-bd"/>
</dbReference>
<evidence type="ECO:0000259" key="4">
    <source>
        <dbReference type="PROSITE" id="PS51194"/>
    </source>
</evidence>
<dbReference type="InterPro" id="IPR011545">
    <property type="entry name" value="DEAD/DEAH_box_helicase_dom"/>
</dbReference>
<dbReference type="KEGG" id="mik:FOE78_00235"/>
<accession>A0A516PTS0</accession>
<reference evidence="5 6" key="1">
    <citation type="submission" date="2019-07" db="EMBL/GenBank/DDBJ databases">
        <title>Microlunatus dokdonensis sp. nov. isolated from the rhizospheric soil of the wild plant Elymus tsukushiensis.</title>
        <authorList>
            <person name="Ghim S.-Y."/>
            <person name="Hwang Y.-J."/>
            <person name="Son J.-S."/>
            <person name="Shin J.-H."/>
        </authorList>
    </citation>
    <scope>NUCLEOTIDE SEQUENCE [LARGE SCALE GENOMIC DNA]</scope>
    <source>
        <strain evidence="5 6">KUDC0627</strain>
    </source>
</reference>
<dbReference type="GO" id="GO:0004386">
    <property type="term" value="F:helicase activity"/>
    <property type="evidence" value="ECO:0007669"/>
    <property type="project" value="UniProtKB-KW"/>
</dbReference>
<dbReference type="PROSITE" id="PS51192">
    <property type="entry name" value="HELICASE_ATP_BIND_1"/>
    <property type="match status" value="1"/>
</dbReference>
<dbReference type="Pfam" id="PF00270">
    <property type="entry name" value="DEAD"/>
    <property type="match status" value="1"/>
</dbReference>
<dbReference type="PANTHER" id="PTHR47962:SF5">
    <property type="entry name" value="ATP-DEPENDENT HELICASE LHR-RELATED"/>
    <property type="match status" value="1"/>
</dbReference>
<dbReference type="InterPro" id="IPR052511">
    <property type="entry name" value="ATP-dep_Helicase"/>
</dbReference>
<sequence length="710" mass="77228">MSTPAGFSELHPVLQHHIVNTLGWRELRPLQQAAIAPVVAGEDALLLAPTAGGKTEAALFPLLTRMANESWAGPSVLYVCPLRALLNNLEPRIASYAGWLGRSVAVRHGDTGAGARRRIAIDRPDIVLTTPESLEAMLVSTTIDARILLSEVRTVVVDEVHAFAGDDRGWHLLAVLERIAELVGRPLQRIGLSATVGNAPELLTWLQGSGRGRRSAQVINPEVPGSTSADVELDYVGSVTNAAKIISALHRGQKRLVFAESRARVEELAQRLIDLGTETYVSHSSLSAAERRRAERAFAEARDCVIVATSTLELGIDVGDLDRVIQVGTPTSVAAFLQRLGRTGRRRGTSRNALFLTTSDDELLTAAALLLRWSQGYVESVVAPPGPRHLLAQQLLALCLQKGQVGRTTWVEPLRDLGLTSDVETMKITEWMIESEHVDVDSAMLFVGPEAERRYGYRHFIELLSLFTSAPEFLVVHGSHEVGSIDPYALIRKVNGPRVITLAGRGWLVQHIDWSRRRAYVEPSESLGTSRWIGIPQPLSYQLMQAERGVLLGSAPASVQMSDRAGSQLIRIREELAGRVDHRATVIESTTGRSRWWTWAGGRANASLMAALEAMDPALIDEGYVFDNRSIALRAGVDAGALRSVLVRARGQLGKSDSGIRPIVTQQALEQLKFSELLPPDLARATLEARLEDVPGAAATLSHPVVDSVI</sequence>
<dbReference type="SMART" id="SM00490">
    <property type="entry name" value="HELICc"/>
    <property type="match status" value="1"/>
</dbReference>
<keyword evidence="2" id="KW-0067">ATP-binding</keyword>
<evidence type="ECO:0000259" key="3">
    <source>
        <dbReference type="PROSITE" id="PS51192"/>
    </source>
</evidence>
<evidence type="ECO:0000313" key="5">
    <source>
        <dbReference type="EMBL" id="QDP94553.1"/>
    </source>
</evidence>
<dbReference type="SMART" id="SM00487">
    <property type="entry name" value="DEXDc"/>
    <property type="match status" value="1"/>
</dbReference>
<dbReference type="OrthoDB" id="3197455at2"/>
<dbReference type="GO" id="GO:0005524">
    <property type="term" value="F:ATP binding"/>
    <property type="evidence" value="ECO:0007669"/>
    <property type="project" value="UniProtKB-KW"/>
</dbReference>
<evidence type="ECO:0000256" key="1">
    <source>
        <dbReference type="ARBA" id="ARBA00022741"/>
    </source>
</evidence>
<name>A0A516PTS0_9ACTN</name>
<dbReference type="InterPro" id="IPR027417">
    <property type="entry name" value="P-loop_NTPase"/>
</dbReference>
<keyword evidence="6" id="KW-1185">Reference proteome</keyword>
<protein>
    <submittedName>
        <fullName evidence="5">DEAD/DEAH box helicase</fullName>
    </submittedName>
</protein>
<feature type="domain" description="Helicase C-terminal" evidence="4">
    <location>
        <begin position="241"/>
        <end position="386"/>
    </location>
</feature>
<dbReference type="InterPro" id="IPR001650">
    <property type="entry name" value="Helicase_C-like"/>
</dbReference>
<dbReference type="SUPFAM" id="SSF52540">
    <property type="entry name" value="P-loop containing nucleoside triphosphate hydrolases"/>
    <property type="match status" value="1"/>
</dbReference>
<evidence type="ECO:0000313" key="6">
    <source>
        <dbReference type="Proteomes" id="UP000319263"/>
    </source>
</evidence>
<keyword evidence="5" id="KW-0378">Hydrolase</keyword>